<dbReference type="InterPro" id="IPR005183">
    <property type="entry name" value="DUF305_CopM-like"/>
</dbReference>
<name>A0A9W6JDP5_9HYPH</name>
<evidence type="ECO:0000313" key="4">
    <source>
        <dbReference type="EMBL" id="GLK74526.1"/>
    </source>
</evidence>
<gene>
    <name evidence="4" type="ORF">GCM10017643_46440</name>
</gene>
<dbReference type="PANTHER" id="PTHR36933">
    <property type="entry name" value="SLL0788 PROTEIN"/>
    <property type="match status" value="1"/>
</dbReference>
<feature type="signal peptide" evidence="2">
    <location>
        <begin position="1"/>
        <end position="24"/>
    </location>
</feature>
<dbReference type="AlphaFoldDB" id="A0A9W6JDP5"/>
<comment type="caution">
    <text evidence="4">The sequence shown here is derived from an EMBL/GenBank/DDBJ whole genome shotgun (WGS) entry which is preliminary data.</text>
</comment>
<dbReference type="PANTHER" id="PTHR36933:SF1">
    <property type="entry name" value="SLL0788 PROTEIN"/>
    <property type="match status" value="1"/>
</dbReference>
<dbReference type="Pfam" id="PF03713">
    <property type="entry name" value="DUF305"/>
    <property type="match status" value="1"/>
</dbReference>
<evidence type="ECO:0000256" key="2">
    <source>
        <dbReference type="SAM" id="SignalP"/>
    </source>
</evidence>
<reference evidence="4" key="2">
    <citation type="submission" date="2023-01" db="EMBL/GenBank/DDBJ databases">
        <authorList>
            <person name="Sun Q."/>
            <person name="Evtushenko L."/>
        </authorList>
    </citation>
    <scope>NUCLEOTIDE SEQUENCE</scope>
    <source>
        <strain evidence="4">VKM B-2484</strain>
    </source>
</reference>
<evidence type="ECO:0000313" key="5">
    <source>
        <dbReference type="Proteomes" id="UP001143370"/>
    </source>
</evidence>
<reference evidence="4" key="1">
    <citation type="journal article" date="2014" name="Int. J. Syst. Evol. Microbiol.">
        <title>Complete genome sequence of Corynebacterium casei LMG S-19264T (=DSM 44701T), isolated from a smear-ripened cheese.</title>
        <authorList>
            <consortium name="US DOE Joint Genome Institute (JGI-PGF)"/>
            <person name="Walter F."/>
            <person name="Albersmeier A."/>
            <person name="Kalinowski J."/>
            <person name="Ruckert C."/>
        </authorList>
    </citation>
    <scope>NUCLEOTIDE SEQUENCE</scope>
    <source>
        <strain evidence="4">VKM B-2484</strain>
    </source>
</reference>
<evidence type="ECO:0000256" key="1">
    <source>
        <dbReference type="SAM" id="MobiDB-lite"/>
    </source>
</evidence>
<evidence type="ECO:0000259" key="3">
    <source>
        <dbReference type="Pfam" id="PF03713"/>
    </source>
</evidence>
<feature type="domain" description="DUF305" evidence="3">
    <location>
        <begin position="38"/>
        <end position="117"/>
    </location>
</feature>
<feature type="region of interest" description="Disordered" evidence="1">
    <location>
        <begin position="123"/>
        <end position="174"/>
    </location>
</feature>
<protein>
    <recommendedName>
        <fullName evidence="3">DUF305 domain-containing protein</fullName>
    </recommendedName>
</protein>
<dbReference type="Gene3D" id="1.20.1260.10">
    <property type="match status" value="1"/>
</dbReference>
<dbReference type="RefSeq" id="WP_213369977.1">
    <property type="nucleotide sequence ID" value="NZ_BSFJ01000043.1"/>
</dbReference>
<accession>A0A9W6JDP5</accession>
<organism evidence="4 5">
    <name type="scientific">Ancylobacter dichloromethanicus</name>
    <dbReference type="NCBI Taxonomy" id="518825"/>
    <lineage>
        <taxon>Bacteria</taxon>
        <taxon>Pseudomonadati</taxon>
        <taxon>Pseudomonadota</taxon>
        <taxon>Alphaproteobacteria</taxon>
        <taxon>Hyphomicrobiales</taxon>
        <taxon>Xanthobacteraceae</taxon>
        <taxon>Ancylobacter</taxon>
    </lineage>
</organism>
<keyword evidence="5" id="KW-1185">Reference proteome</keyword>
<feature type="chain" id="PRO_5040910914" description="DUF305 domain-containing protein" evidence="2">
    <location>
        <begin position="25"/>
        <end position="174"/>
    </location>
</feature>
<feature type="compositionally biased region" description="Low complexity" evidence="1">
    <location>
        <begin position="144"/>
        <end position="160"/>
    </location>
</feature>
<keyword evidence="2" id="KW-0732">Signal</keyword>
<dbReference type="Proteomes" id="UP001143370">
    <property type="component" value="Unassembled WGS sequence"/>
</dbReference>
<sequence length="174" mass="18499">MRQRHLSHVGALLALCLAGAAAEAHDHDHGTETASTTSDEAPFLTENTAAMDKMMAEMEVKPTGDIDADFTAMMIPHHQGAIDMAVAYLRYGTNPLLRRLAQEIVVEQQQEIAAMRLALGQPLPPSAPAPTEPEAGTVHDHSAMSGLTTSGLTTSHSTMSAGHMTMPAMSMPMK</sequence>
<dbReference type="InterPro" id="IPR012347">
    <property type="entry name" value="Ferritin-like"/>
</dbReference>
<proteinExistence type="predicted"/>
<dbReference type="EMBL" id="BSFJ01000043">
    <property type="protein sequence ID" value="GLK74526.1"/>
    <property type="molecule type" value="Genomic_DNA"/>
</dbReference>